<sequence length="415" mass="45572">MNHCVPPNMTLDQEAFFSGRCIIVNGPVIVGAGPSGLAVAACLRRQGVPFVIVERASCIASLWQNRTYDRLSLHLPKQFCQLPHAPFPESYPEYPSRSQFVDYLESYARRFQIQPRFGETVRHAVHDQACGLWRVRTSADGGETEYICRWLVVASGENAEKVVPEFEGAADFGGRMMHACEYKSGKEFGGKRVLVVGCGNSGMEVALDLTNHHAFPSLVVRSSVHVLPREILGKSTYEIAGTMMKWVPVWVVDRVLLAAARLILGSTEEHGLKRPSIGPLQLKDTQGRTPVLDIGAVSKIRSGDIKIVPGIKKFVRAGVELVNGDLLQVDSVIFATGYSSNVPLWLKESEFFTKDGFPRSPFPNGWKGKDGLYAVGFARKGLAGASMDAVKVAQDIGKLWNQETMMQKNHSVGLA</sequence>
<evidence type="ECO:0000256" key="3">
    <source>
        <dbReference type="ARBA" id="ARBA00009183"/>
    </source>
</evidence>
<dbReference type="GO" id="GO:0050660">
    <property type="term" value="F:flavin adenine dinucleotide binding"/>
    <property type="evidence" value="ECO:0007669"/>
    <property type="project" value="InterPro"/>
</dbReference>
<keyword evidence="9" id="KW-0073">Auxin biosynthesis</keyword>
<accession>A0A830CM86</accession>
<evidence type="ECO:0000256" key="10">
    <source>
        <dbReference type="ARBA" id="ARBA00047707"/>
    </source>
</evidence>
<dbReference type="PRINTS" id="PR00469">
    <property type="entry name" value="PNDRDTASEII"/>
</dbReference>
<keyword evidence="6" id="KW-0521">NADP</keyword>
<reference evidence="12" key="1">
    <citation type="submission" date="2020-07" db="EMBL/GenBank/DDBJ databases">
        <title>Ethylene signaling mediates host invasion by parasitic plants.</title>
        <authorList>
            <person name="Yoshida S."/>
        </authorList>
    </citation>
    <scope>NUCLEOTIDE SEQUENCE</scope>
    <source>
        <strain evidence="12">Okayama</strain>
    </source>
</reference>
<gene>
    <name evidence="12" type="ORF">PHJA_001762600</name>
</gene>
<dbReference type="Pfam" id="PF00743">
    <property type="entry name" value="FMO-like"/>
    <property type="match status" value="1"/>
</dbReference>
<evidence type="ECO:0000256" key="2">
    <source>
        <dbReference type="ARBA" id="ARBA00004814"/>
    </source>
</evidence>
<evidence type="ECO:0000313" key="12">
    <source>
        <dbReference type="EMBL" id="GFP96185.1"/>
    </source>
</evidence>
<dbReference type="Gene3D" id="3.50.50.60">
    <property type="entry name" value="FAD/NAD(P)-binding domain"/>
    <property type="match status" value="1"/>
</dbReference>
<dbReference type="OrthoDB" id="66881at2759"/>
<name>A0A830CM86_9LAMI</name>
<evidence type="ECO:0000256" key="4">
    <source>
        <dbReference type="ARBA" id="ARBA00022630"/>
    </source>
</evidence>
<dbReference type="SUPFAM" id="SSF51905">
    <property type="entry name" value="FAD/NAD(P)-binding domain"/>
    <property type="match status" value="2"/>
</dbReference>
<dbReference type="Proteomes" id="UP000653305">
    <property type="component" value="Unassembled WGS sequence"/>
</dbReference>
<organism evidence="12 13">
    <name type="scientific">Phtheirospermum japonicum</name>
    <dbReference type="NCBI Taxonomy" id="374723"/>
    <lineage>
        <taxon>Eukaryota</taxon>
        <taxon>Viridiplantae</taxon>
        <taxon>Streptophyta</taxon>
        <taxon>Embryophyta</taxon>
        <taxon>Tracheophyta</taxon>
        <taxon>Spermatophyta</taxon>
        <taxon>Magnoliopsida</taxon>
        <taxon>eudicotyledons</taxon>
        <taxon>Gunneridae</taxon>
        <taxon>Pentapetalae</taxon>
        <taxon>asterids</taxon>
        <taxon>lamiids</taxon>
        <taxon>Lamiales</taxon>
        <taxon>Orobanchaceae</taxon>
        <taxon>Orobanchaceae incertae sedis</taxon>
        <taxon>Phtheirospermum</taxon>
    </lineage>
</organism>
<keyword evidence="13" id="KW-1185">Reference proteome</keyword>
<dbReference type="GO" id="GO:0009851">
    <property type="term" value="P:auxin biosynthetic process"/>
    <property type="evidence" value="ECO:0007669"/>
    <property type="project" value="UniProtKB-KW"/>
</dbReference>
<dbReference type="EC" id="1.-.-.-" evidence="11"/>
<evidence type="ECO:0000313" key="13">
    <source>
        <dbReference type="Proteomes" id="UP000653305"/>
    </source>
</evidence>
<dbReference type="AlphaFoldDB" id="A0A830CM86"/>
<dbReference type="GO" id="GO:0050661">
    <property type="term" value="F:NADP binding"/>
    <property type="evidence" value="ECO:0007669"/>
    <property type="project" value="InterPro"/>
</dbReference>
<evidence type="ECO:0000256" key="6">
    <source>
        <dbReference type="ARBA" id="ARBA00022857"/>
    </source>
</evidence>
<protein>
    <recommendedName>
        <fullName evidence="11">Flavin-containing monooxygenase</fullName>
        <ecNumber evidence="11">1.-.-.-</ecNumber>
    </recommendedName>
</protein>
<comment type="pathway">
    <text evidence="2">Plant hormone metabolism; auxin biosynthesis.</text>
</comment>
<dbReference type="PANTHER" id="PTHR43539:SF49">
    <property type="entry name" value="INDOLE-3-PYRUVATE MONOOXYGENASE YUCCA7-RELATED"/>
    <property type="match status" value="1"/>
</dbReference>
<keyword evidence="7 11" id="KW-0560">Oxidoreductase</keyword>
<evidence type="ECO:0000256" key="7">
    <source>
        <dbReference type="ARBA" id="ARBA00023002"/>
    </source>
</evidence>
<evidence type="ECO:0000256" key="8">
    <source>
        <dbReference type="ARBA" id="ARBA00023033"/>
    </source>
</evidence>
<comment type="caution">
    <text evidence="12">The sequence shown here is derived from an EMBL/GenBank/DDBJ whole genome shotgun (WGS) entry which is preliminary data.</text>
</comment>
<evidence type="ECO:0000256" key="5">
    <source>
        <dbReference type="ARBA" id="ARBA00022827"/>
    </source>
</evidence>
<dbReference type="EMBL" id="BMAC01000425">
    <property type="protein sequence ID" value="GFP96185.1"/>
    <property type="molecule type" value="Genomic_DNA"/>
</dbReference>
<dbReference type="GO" id="GO:0004499">
    <property type="term" value="F:N,N-dimethylaniline monooxygenase activity"/>
    <property type="evidence" value="ECO:0007669"/>
    <property type="project" value="InterPro"/>
</dbReference>
<comment type="cofactor">
    <cofactor evidence="1 11">
        <name>FAD</name>
        <dbReference type="ChEBI" id="CHEBI:57692"/>
    </cofactor>
</comment>
<keyword evidence="12" id="KW-0670">Pyruvate</keyword>
<keyword evidence="4 11" id="KW-0285">Flavoprotein</keyword>
<dbReference type="InterPro" id="IPR050982">
    <property type="entry name" value="Auxin_biosynth/cation_transpt"/>
</dbReference>
<keyword evidence="5 11" id="KW-0274">FAD</keyword>
<comment type="similarity">
    <text evidence="3 11">Belongs to the FMO family.</text>
</comment>
<dbReference type="InterPro" id="IPR036188">
    <property type="entry name" value="FAD/NAD-bd_sf"/>
</dbReference>
<dbReference type="FunFam" id="3.50.50.60:FF:000100">
    <property type="entry name" value="Flavin-containing monooxygenase"/>
    <property type="match status" value="1"/>
</dbReference>
<evidence type="ECO:0000256" key="9">
    <source>
        <dbReference type="ARBA" id="ARBA00023070"/>
    </source>
</evidence>
<comment type="catalytic activity">
    <reaction evidence="10">
        <text>indole-3-pyruvate + NADPH + O2 + H(+) = (indol-3-yl)acetate + CO2 + NADP(+) + H2O</text>
        <dbReference type="Rhea" id="RHEA:34331"/>
        <dbReference type="ChEBI" id="CHEBI:15377"/>
        <dbReference type="ChEBI" id="CHEBI:15378"/>
        <dbReference type="ChEBI" id="CHEBI:15379"/>
        <dbReference type="ChEBI" id="CHEBI:16526"/>
        <dbReference type="ChEBI" id="CHEBI:17640"/>
        <dbReference type="ChEBI" id="CHEBI:30854"/>
        <dbReference type="ChEBI" id="CHEBI:57783"/>
        <dbReference type="ChEBI" id="CHEBI:58349"/>
        <dbReference type="EC" id="1.14.13.168"/>
    </reaction>
</comment>
<evidence type="ECO:0000256" key="11">
    <source>
        <dbReference type="RuleBase" id="RU361177"/>
    </source>
</evidence>
<evidence type="ECO:0000256" key="1">
    <source>
        <dbReference type="ARBA" id="ARBA00001974"/>
    </source>
</evidence>
<dbReference type="GO" id="GO:0103075">
    <property type="term" value="F:indole-3-pyruvate monooxygenase activity"/>
    <property type="evidence" value="ECO:0007669"/>
    <property type="project" value="UniProtKB-EC"/>
</dbReference>
<dbReference type="PRINTS" id="PR00368">
    <property type="entry name" value="FADPNR"/>
</dbReference>
<dbReference type="PANTHER" id="PTHR43539">
    <property type="entry name" value="FLAVIN-BINDING MONOOXYGENASE-LIKE PROTEIN (AFU_ORTHOLOGUE AFUA_4G09220)"/>
    <property type="match status" value="1"/>
</dbReference>
<dbReference type="InterPro" id="IPR020946">
    <property type="entry name" value="Flavin_mOase-like"/>
</dbReference>
<keyword evidence="8 11" id="KW-0503">Monooxygenase</keyword>
<proteinExistence type="inferred from homology"/>